<dbReference type="PANTHER" id="PTHR34610:SF3">
    <property type="entry name" value="SSL7007 PROTEIN"/>
    <property type="match status" value="1"/>
</dbReference>
<feature type="domain" description="PIN" evidence="1">
    <location>
        <begin position="1"/>
        <end position="112"/>
    </location>
</feature>
<dbReference type="EMBL" id="RJUF01000195">
    <property type="protein sequence ID" value="MCP9766083.1"/>
    <property type="molecule type" value="Genomic_DNA"/>
</dbReference>
<protein>
    <submittedName>
        <fullName evidence="2">Toxin-antitoxin system toxin component, PIN family</fullName>
    </submittedName>
</protein>
<dbReference type="AlphaFoldDB" id="A0AAE3H792"/>
<gene>
    <name evidence="2" type="ORF">EGI31_24360</name>
</gene>
<evidence type="ECO:0000313" key="2">
    <source>
        <dbReference type="EMBL" id="MCP9766083.1"/>
    </source>
</evidence>
<dbReference type="InterPro" id="IPR029060">
    <property type="entry name" value="PIN-like_dom_sf"/>
</dbReference>
<organism evidence="2 3">
    <name type="scientific">Lacihabitans soyangensis</name>
    <dbReference type="NCBI Taxonomy" id="869394"/>
    <lineage>
        <taxon>Bacteria</taxon>
        <taxon>Pseudomonadati</taxon>
        <taxon>Bacteroidota</taxon>
        <taxon>Cytophagia</taxon>
        <taxon>Cytophagales</taxon>
        <taxon>Leadbetterellaceae</taxon>
        <taxon>Lacihabitans</taxon>
    </lineage>
</organism>
<dbReference type="Proteomes" id="UP001204144">
    <property type="component" value="Unassembled WGS sequence"/>
</dbReference>
<comment type="caution">
    <text evidence="2">The sequence shown here is derived from an EMBL/GenBank/DDBJ whole genome shotgun (WGS) entry which is preliminary data.</text>
</comment>
<reference evidence="2 3" key="1">
    <citation type="submission" date="2018-11" db="EMBL/GenBank/DDBJ databases">
        <title>Novel bacteria species description.</title>
        <authorList>
            <person name="Han J.-H."/>
        </authorList>
    </citation>
    <scope>NUCLEOTIDE SEQUENCE [LARGE SCALE GENOMIC DNA]</scope>
    <source>
        <strain evidence="2 3">KCTC23259</strain>
    </source>
</reference>
<dbReference type="SUPFAM" id="SSF88723">
    <property type="entry name" value="PIN domain-like"/>
    <property type="match status" value="1"/>
</dbReference>
<dbReference type="NCBIfam" id="TIGR00305">
    <property type="entry name" value="putative toxin-antitoxin system toxin component, PIN family"/>
    <property type="match status" value="1"/>
</dbReference>
<dbReference type="PANTHER" id="PTHR34610">
    <property type="entry name" value="SSL7007 PROTEIN"/>
    <property type="match status" value="1"/>
</dbReference>
<sequence length="137" mass="15711">MKVVIDTNCLLVALSRKSKYNWLIQSLVNHEFNICLTTEILNEYEEIIGKYFSTSVAEPFYELLVSAKNVEKMNVSFKLGLIENDPDDNKFVDCGFAANVDYIVTNDNDYNILKSIDFPKINIISLEDFGELLKNKI</sequence>
<keyword evidence="3" id="KW-1185">Reference proteome</keyword>
<dbReference type="InterPro" id="IPR002850">
    <property type="entry name" value="PIN_toxin-like"/>
</dbReference>
<evidence type="ECO:0000259" key="1">
    <source>
        <dbReference type="SMART" id="SM00670"/>
    </source>
</evidence>
<dbReference type="RefSeq" id="WP_255039788.1">
    <property type="nucleotide sequence ID" value="NZ_RJUF01000195.1"/>
</dbReference>
<dbReference type="Gene3D" id="3.40.50.1010">
    <property type="entry name" value="5'-nuclease"/>
    <property type="match status" value="1"/>
</dbReference>
<evidence type="ECO:0000313" key="3">
    <source>
        <dbReference type="Proteomes" id="UP001204144"/>
    </source>
</evidence>
<proteinExistence type="predicted"/>
<dbReference type="SMART" id="SM00670">
    <property type="entry name" value="PINc"/>
    <property type="match status" value="1"/>
</dbReference>
<name>A0AAE3H792_9BACT</name>
<dbReference type="Pfam" id="PF13470">
    <property type="entry name" value="PIN_3"/>
    <property type="match status" value="1"/>
</dbReference>
<accession>A0AAE3H792</accession>
<dbReference type="InterPro" id="IPR002716">
    <property type="entry name" value="PIN_dom"/>
</dbReference>